<accession>A0A0P1EM65</accession>
<reference evidence="2 3" key="1">
    <citation type="submission" date="2015-09" db="EMBL/GenBank/DDBJ databases">
        <authorList>
            <consortium name="Swine Surveillance"/>
        </authorList>
    </citation>
    <scope>NUCLEOTIDE SEQUENCE [LARGE SCALE GENOMIC DNA]</scope>
    <source>
        <strain evidence="2 3">CECT 7688</strain>
    </source>
</reference>
<proteinExistence type="predicted"/>
<dbReference type="PRINTS" id="PR00111">
    <property type="entry name" value="ABHYDROLASE"/>
</dbReference>
<evidence type="ECO:0000313" key="3">
    <source>
        <dbReference type="Proteomes" id="UP000054823"/>
    </source>
</evidence>
<dbReference type="InterPro" id="IPR000073">
    <property type="entry name" value="AB_hydrolase_1"/>
</dbReference>
<dbReference type="Gene3D" id="3.40.50.1820">
    <property type="entry name" value="alpha/beta hydrolase"/>
    <property type="match status" value="1"/>
</dbReference>
<dbReference type="Proteomes" id="UP000054823">
    <property type="component" value="Unassembled WGS sequence"/>
</dbReference>
<dbReference type="EMBL" id="CYPW01000006">
    <property type="protein sequence ID" value="CUH51168.1"/>
    <property type="molecule type" value="Genomic_DNA"/>
</dbReference>
<dbReference type="GO" id="GO:0004742">
    <property type="term" value="F:dihydrolipoyllysine-residue acetyltransferase activity"/>
    <property type="evidence" value="ECO:0007669"/>
    <property type="project" value="UniProtKB-EC"/>
</dbReference>
<keyword evidence="2" id="KW-0808">Transferase</keyword>
<organism evidence="2 3">
    <name type="scientific">Shimia marina</name>
    <dbReference type="NCBI Taxonomy" id="321267"/>
    <lineage>
        <taxon>Bacteria</taxon>
        <taxon>Pseudomonadati</taxon>
        <taxon>Pseudomonadota</taxon>
        <taxon>Alphaproteobacteria</taxon>
        <taxon>Rhodobacterales</taxon>
        <taxon>Roseobacteraceae</taxon>
    </lineage>
</organism>
<protein>
    <submittedName>
        <fullName evidence="2">Dihydrolipoyllysine-residue acetyltransferase component of acetoin cleaving system</fullName>
        <ecNumber evidence="2">2.3.1.12</ecNumber>
    </submittedName>
</protein>
<dbReference type="AlphaFoldDB" id="A0A0P1EM65"/>
<keyword evidence="3" id="KW-1185">Reference proteome</keyword>
<dbReference type="Pfam" id="PF12697">
    <property type="entry name" value="Abhydrolase_6"/>
    <property type="match status" value="1"/>
</dbReference>
<evidence type="ECO:0000259" key="1">
    <source>
        <dbReference type="Pfam" id="PF12697"/>
    </source>
</evidence>
<dbReference type="SUPFAM" id="SSF53474">
    <property type="entry name" value="alpha/beta-Hydrolases"/>
    <property type="match status" value="1"/>
</dbReference>
<dbReference type="InterPro" id="IPR050266">
    <property type="entry name" value="AB_hydrolase_sf"/>
</dbReference>
<feature type="domain" description="AB hydrolase-1" evidence="1">
    <location>
        <begin position="4"/>
        <end position="226"/>
    </location>
</feature>
<dbReference type="RefSeq" id="WP_058238517.1">
    <property type="nucleotide sequence ID" value="NZ_CYPW01000006.1"/>
</dbReference>
<name>A0A0P1EM65_9RHOB</name>
<dbReference type="EC" id="2.3.1.12" evidence="2"/>
<gene>
    <name evidence="2" type="primary">acoC</name>
    <name evidence="2" type="ORF">SHM7688_00601</name>
</gene>
<dbReference type="InterPro" id="IPR029058">
    <property type="entry name" value="AB_hydrolase_fold"/>
</dbReference>
<dbReference type="OrthoDB" id="9804723at2"/>
<dbReference type="STRING" id="321267.SHM7688_00601"/>
<evidence type="ECO:0000313" key="2">
    <source>
        <dbReference type="EMBL" id="CUH51168.1"/>
    </source>
</evidence>
<keyword evidence="2" id="KW-0012">Acyltransferase</keyword>
<sequence>MTPVVFVHGFMGGSRQWQGQADSAAGYEVISLDLPGFGENAHCDALDSIAGYAEWSLDELSTRGVERFNLIGHSMGGMVVQEMVARAPERILRLVLYGTGATGILPGRFETICTSKRRALADGPQATARRIAATWFLERENAAGYEGCAAIAEQCSLPTMLNGLDAMENWSGVERLENIGTRTLVIWGDHDRTYPWCQTEQLWQSIPNANLLVMPECAHAAHLEKPWLFNSVLKDFFSI</sequence>
<dbReference type="PANTHER" id="PTHR43798">
    <property type="entry name" value="MONOACYLGLYCEROL LIPASE"/>
    <property type="match status" value="1"/>
</dbReference>